<dbReference type="OrthoDB" id="3206916at2759"/>
<keyword evidence="2" id="KW-0862">Zinc</keyword>
<evidence type="ECO:0000313" key="6">
    <source>
        <dbReference type="Proteomes" id="UP000383932"/>
    </source>
</evidence>
<dbReference type="InterPro" id="IPR001878">
    <property type="entry name" value="Znf_CCHC"/>
</dbReference>
<keyword evidence="1" id="KW-0507">mRNA processing</keyword>
<feature type="compositionally biased region" description="Basic and acidic residues" evidence="3">
    <location>
        <begin position="268"/>
        <end position="298"/>
    </location>
</feature>
<feature type="region of interest" description="Disordered" evidence="3">
    <location>
        <begin position="1"/>
        <end position="80"/>
    </location>
</feature>
<feature type="compositionally biased region" description="Polar residues" evidence="3">
    <location>
        <begin position="19"/>
        <end position="40"/>
    </location>
</feature>
<protein>
    <submittedName>
        <fullName evidence="5">Retrotransposon-derived protein PEG10</fullName>
    </submittedName>
</protein>
<evidence type="ECO:0000256" key="2">
    <source>
        <dbReference type="PROSITE-ProRule" id="PRU00047"/>
    </source>
</evidence>
<feature type="compositionally biased region" description="Polar residues" evidence="3">
    <location>
        <begin position="498"/>
        <end position="512"/>
    </location>
</feature>
<feature type="compositionally biased region" description="Basic and acidic residues" evidence="3">
    <location>
        <begin position="562"/>
        <end position="580"/>
    </location>
</feature>
<feature type="region of interest" description="Disordered" evidence="3">
    <location>
        <begin position="231"/>
        <end position="310"/>
    </location>
</feature>
<dbReference type="PANTHER" id="PTHR15503">
    <property type="entry name" value="LDOC1 RELATED"/>
    <property type="match status" value="1"/>
</dbReference>
<dbReference type="AlphaFoldDB" id="A0A5N5Q8W9"/>
<gene>
    <name evidence="5" type="ORF">CTheo_8437</name>
</gene>
<comment type="caution">
    <text evidence="5">The sequence shown here is derived from an EMBL/GenBank/DDBJ whole genome shotgun (WGS) entry which is preliminary data.</text>
</comment>
<dbReference type="SMART" id="SM00343">
    <property type="entry name" value="ZnF_C2HC"/>
    <property type="match status" value="1"/>
</dbReference>
<evidence type="ECO:0000313" key="5">
    <source>
        <dbReference type="EMBL" id="KAB5588124.1"/>
    </source>
</evidence>
<evidence type="ECO:0000256" key="1">
    <source>
        <dbReference type="ARBA" id="ARBA00022664"/>
    </source>
</evidence>
<dbReference type="Proteomes" id="UP000383932">
    <property type="component" value="Unassembled WGS sequence"/>
</dbReference>
<feature type="compositionally biased region" description="Polar residues" evidence="3">
    <location>
        <begin position="49"/>
        <end position="62"/>
    </location>
</feature>
<reference evidence="5 6" key="1">
    <citation type="journal article" date="2019" name="Fungal Biol. Biotechnol.">
        <title>Draft genome sequence of fastidious pathogen Ceratobasidium theobromae, which causes vascular-streak dieback in Theobroma cacao.</title>
        <authorList>
            <person name="Ali S.S."/>
            <person name="Asman A."/>
            <person name="Shao J."/>
            <person name="Firmansyah A.P."/>
            <person name="Susilo A.W."/>
            <person name="Rosmana A."/>
            <person name="McMahon P."/>
            <person name="Junaid M."/>
            <person name="Guest D."/>
            <person name="Kheng T.Y."/>
            <person name="Meinhardt L.W."/>
            <person name="Bailey B.A."/>
        </authorList>
    </citation>
    <scope>NUCLEOTIDE SEQUENCE [LARGE SCALE GENOMIC DNA]</scope>
    <source>
        <strain evidence="5 6">CT2</strain>
    </source>
</reference>
<feature type="region of interest" description="Disordered" evidence="3">
    <location>
        <begin position="498"/>
        <end position="517"/>
    </location>
</feature>
<keyword evidence="2" id="KW-0479">Metal-binding</keyword>
<dbReference type="GO" id="GO:0006397">
    <property type="term" value="P:mRNA processing"/>
    <property type="evidence" value="ECO:0007669"/>
    <property type="project" value="UniProtKB-KW"/>
</dbReference>
<sequence length="580" mass="65693">MASRNPSQQRPSRHASRDPYQTRSRTHSAHPSPQVTTTTLPGIPGSLPEFSQPQTVEESSPTLRAAQTQTVDTDEETDPVATSGDVFHLLSVVQNMQKLILDRIDNLERKINDRLLTLEGDVVLIRTEIGTRIGPTDGTAHQKLGYLNDKMVKLEAEIERNLNEREKDYNSRLEGIRTHMDAQRVAIEKRVQSTFKNLDDAQVIRHKETIKKTEEIERELRVVQFSITELEPRALSERTEEDDETPNKPPTTSTPRGNPHSHGQPPPQREDSPQRRTFRAHYDSDTEADRGRSRERRIPRPSIGNTTLGISDKELSKAIMKKPDAYDGKRGLSARTFMKQMETYFLTRTVAMGEIEKVYAVLTNMGNNSSAAAWTQPLLEQRNRGIEHPYLQSWEAFRTAFLLNFDDPAFQLKASDELMAITQTSSVAEYASRFQALSAQVDWNDGTLMAGFKRGLKPHIRAELTKATLFDSGNRTFEEWVTVAIKLDNVLYTRLDKTNNYSDRTGNTSNSDLKPRGVLVPEDQKELRRKEGRCIKCGKPGHQARECRGKWTLEPSTPSPVKGKEGRMMEATEDKDSGKV</sequence>
<dbReference type="PANTHER" id="PTHR15503:SF22">
    <property type="entry name" value="TRANSPOSON TY3-I GAG POLYPROTEIN"/>
    <property type="match status" value="1"/>
</dbReference>
<keyword evidence="6" id="KW-1185">Reference proteome</keyword>
<evidence type="ECO:0000259" key="4">
    <source>
        <dbReference type="PROSITE" id="PS50158"/>
    </source>
</evidence>
<accession>A0A5N5Q8W9</accession>
<dbReference type="PROSITE" id="PS50158">
    <property type="entry name" value="ZF_CCHC"/>
    <property type="match status" value="1"/>
</dbReference>
<dbReference type="GO" id="GO:0008270">
    <property type="term" value="F:zinc ion binding"/>
    <property type="evidence" value="ECO:0007669"/>
    <property type="project" value="UniProtKB-KW"/>
</dbReference>
<dbReference type="EMBL" id="SSOP01000561">
    <property type="protein sequence ID" value="KAB5588124.1"/>
    <property type="molecule type" value="Genomic_DNA"/>
</dbReference>
<evidence type="ECO:0000256" key="3">
    <source>
        <dbReference type="SAM" id="MobiDB-lite"/>
    </source>
</evidence>
<organism evidence="5 6">
    <name type="scientific">Ceratobasidium theobromae</name>
    <dbReference type="NCBI Taxonomy" id="1582974"/>
    <lineage>
        <taxon>Eukaryota</taxon>
        <taxon>Fungi</taxon>
        <taxon>Dikarya</taxon>
        <taxon>Basidiomycota</taxon>
        <taxon>Agaricomycotina</taxon>
        <taxon>Agaricomycetes</taxon>
        <taxon>Cantharellales</taxon>
        <taxon>Ceratobasidiaceae</taxon>
        <taxon>Ceratobasidium</taxon>
    </lineage>
</organism>
<feature type="domain" description="CCHC-type" evidence="4">
    <location>
        <begin position="533"/>
        <end position="548"/>
    </location>
</feature>
<dbReference type="InterPro" id="IPR032567">
    <property type="entry name" value="RTL1-rel"/>
</dbReference>
<dbReference type="InterPro" id="IPR005162">
    <property type="entry name" value="Retrotrans_gag_dom"/>
</dbReference>
<name>A0A5N5Q8W9_9AGAM</name>
<feature type="region of interest" description="Disordered" evidence="3">
    <location>
        <begin position="549"/>
        <end position="580"/>
    </location>
</feature>
<dbReference type="SUPFAM" id="SSF57756">
    <property type="entry name" value="Retrovirus zinc finger-like domains"/>
    <property type="match status" value="1"/>
</dbReference>
<feature type="compositionally biased region" description="Polar residues" evidence="3">
    <location>
        <begin position="1"/>
        <end position="10"/>
    </location>
</feature>
<dbReference type="InterPro" id="IPR036875">
    <property type="entry name" value="Znf_CCHC_sf"/>
</dbReference>
<dbReference type="GO" id="GO:0003676">
    <property type="term" value="F:nucleic acid binding"/>
    <property type="evidence" value="ECO:0007669"/>
    <property type="project" value="InterPro"/>
</dbReference>
<dbReference type="Pfam" id="PF03732">
    <property type="entry name" value="Retrotrans_gag"/>
    <property type="match status" value="1"/>
</dbReference>
<proteinExistence type="predicted"/>
<keyword evidence="2" id="KW-0863">Zinc-finger</keyword>